<accession>A0ACC7LKA3</accession>
<evidence type="ECO:0000313" key="1">
    <source>
        <dbReference type="EMBL" id="MFH6603661.1"/>
    </source>
</evidence>
<proteinExistence type="predicted"/>
<comment type="caution">
    <text evidence="1">The sequence shown here is derived from an EMBL/GenBank/DDBJ whole genome shotgun (WGS) entry which is preliminary data.</text>
</comment>
<dbReference type="EMBL" id="JBHFPV010000002">
    <property type="protein sequence ID" value="MFH6603661.1"/>
    <property type="molecule type" value="Genomic_DNA"/>
</dbReference>
<name>A0ACC7LKA3_9FLAO</name>
<organism evidence="1 2">
    <name type="scientific">Meishania litoralis</name>
    <dbReference type="NCBI Taxonomy" id="3434685"/>
    <lineage>
        <taxon>Bacteria</taxon>
        <taxon>Pseudomonadati</taxon>
        <taxon>Bacteroidota</taxon>
        <taxon>Flavobacteriia</taxon>
        <taxon>Flavobacteriales</taxon>
        <taxon>Flavobacteriaceae</taxon>
        <taxon>Meishania</taxon>
    </lineage>
</organism>
<sequence length="388" mass="44157">MDDQIESLIIKFLTKEANIHELQQLELWIGNPENELLFHEYIKANTIMNMSVGKYDRKKAKTIVLRQIRKEKNFLGNRVMKFSFLKYAAAILIGALTFGYFYFTENEKISNPVVSSPVIDNETIKPGSDKATLTLEDGSIIDLDGGKTYQTKNISGNGRELIYADQESSKDIKYNYLTIPRGGEYFLKLADGTGVWLNSETQLKYPVSFVPDSPREVELVYGEAYFDVSPSTEHNGTKFIVTNRSQKIEVLGTEFNIKAYSDEKNIYSTLVEGSVAVINGPSRKELIPGQQSILDVEKNVVAVNTVDVASEVSWKDGVFIFREKPLKDIMKVISRWYDADVVFENKDLETLKFRGVIGKHQEVEHILSIMKSTTIKEYEIRDKTIVLR</sequence>
<reference evidence="1" key="1">
    <citation type="submission" date="2024-09" db="EMBL/GenBank/DDBJ databases">
        <authorList>
            <person name="Liu J."/>
        </authorList>
    </citation>
    <scope>NUCLEOTIDE SEQUENCE</scope>
    <source>
        <strain evidence="1">NBU2967</strain>
    </source>
</reference>
<dbReference type="Proteomes" id="UP001595191">
    <property type="component" value="Unassembled WGS sequence"/>
</dbReference>
<keyword evidence="2" id="KW-1185">Reference proteome</keyword>
<evidence type="ECO:0000313" key="2">
    <source>
        <dbReference type="Proteomes" id="UP001595191"/>
    </source>
</evidence>
<gene>
    <name evidence="1" type="ORF">ACEZ3G_09250</name>
</gene>
<protein>
    <submittedName>
        <fullName evidence="1">FecR family protein</fullName>
    </submittedName>
</protein>